<dbReference type="InterPro" id="IPR036640">
    <property type="entry name" value="ABC1_TM_sf"/>
</dbReference>
<keyword evidence="10" id="KW-1185">Reference proteome</keyword>
<name>A0A7H0SLG9_9CORY</name>
<feature type="domain" description="ABC transporter" evidence="8">
    <location>
        <begin position="344"/>
        <end position="569"/>
    </location>
</feature>
<dbReference type="Gene3D" id="3.40.50.300">
    <property type="entry name" value="P-loop containing nucleotide triphosphate hydrolases"/>
    <property type="match status" value="1"/>
</dbReference>
<proteinExistence type="predicted"/>
<dbReference type="EMBL" id="CP046884">
    <property type="protein sequence ID" value="QNQ89394.1"/>
    <property type="molecule type" value="Genomic_DNA"/>
</dbReference>
<dbReference type="Gene3D" id="1.20.1560.10">
    <property type="entry name" value="ABC transporter type 1, transmembrane domain"/>
    <property type="match status" value="1"/>
</dbReference>
<feature type="transmembrane region" description="Helical" evidence="7">
    <location>
        <begin position="284"/>
        <end position="306"/>
    </location>
</feature>
<dbReference type="PANTHER" id="PTHR43394">
    <property type="entry name" value="ATP-DEPENDENT PERMEASE MDL1, MITOCHONDRIAL"/>
    <property type="match status" value="1"/>
</dbReference>
<dbReference type="InterPro" id="IPR027417">
    <property type="entry name" value="P-loop_NTPase"/>
</dbReference>
<dbReference type="GO" id="GO:0015421">
    <property type="term" value="F:ABC-type oligopeptide transporter activity"/>
    <property type="evidence" value="ECO:0007669"/>
    <property type="project" value="TreeGrafter"/>
</dbReference>
<reference evidence="9 10" key="1">
    <citation type="submission" date="2019-12" db="EMBL/GenBank/DDBJ databases">
        <title>Corynebacterium sp. nov., isolated from feces of the Anser Albifrons in China.</title>
        <authorList>
            <person name="Liu Q."/>
        </authorList>
    </citation>
    <scope>NUCLEOTIDE SEQUENCE [LARGE SCALE GENOMIC DNA]</scope>
    <source>
        <strain evidence="9 10">4H37-19</strain>
    </source>
</reference>
<organism evidence="9 10">
    <name type="scientific">Corynebacterium poyangense</name>
    <dbReference type="NCBI Taxonomy" id="2684405"/>
    <lineage>
        <taxon>Bacteria</taxon>
        <taxon>Bacillati</taxon>
        <taxon>Actinomycetota</taxon>
        <taxon>Actinomycetes</taxon>
        <taxon>Mycobacteriales</taxon>
        <taxon>Corynebacteriaceae</taxon>
        <taxon>Corynebacterium</taxon>
    </lineage>
</organism>
<dbReference type="RefSeq" id="WP_187974850.1">
    <property type="nucleotide sequence ID" value="NZ_CP046884.1"/>
</dbReference>
<dbReference type="PANTHER" id="PTHR43394:SF1">
    <property type="entry name" value="ATP-BINDING CASSETTE SUB-FAMILY B MEMBER 10, MITOCHONDRIAL"/>
    <property type="match status" value="1"/>
</dbReference>
<dbReference type="PROSITE" id="PS00211">
    <property type="entry name" value="ABC_TRANSPORTER_1"/>
    <property type="match status" value="1"/>
</dbReference>
<evidence type="ECO:0000256" key="3">
    <source>
        <dbReference type="ARBA" id="ARBA00022741"/>
    </source>
</evidence>
<evidence type="ECO:0000256" key="6">
    <source>
        <dbReference type="ARBA" id="ARBA00023136"/>
    </source>
</evidence>
<evidence type="ECO:0000259" key="8">
    <source>
        <dbReference type="PROSITE" id="PS50893"/>
    </source>
</evidence>
<gene>
    <name evidence="9" type="ORF">GP475_01185</name>
</gene>
<keyword evidence="6 7" id="KW-0472">Membrane</keyword>
<comment type="subcellular location">
    <subcellularLocation>
        <location evidence="1">Cell membrane</location>
        <topology evidence="1">Multi-pass membrane protein</topology>
    </subcellularLocation>
</comment>
<dbReference type="SUPFAM" id="SSF90123">
    <property type="entry name" value="ABC transporter transmembrane region"/>
    <property type="match status" value="1"/>
</dbReference>
<feature type="transmembrane region" description="Helical" evidence="7">
    <location>
        <begin position="256"/>
        <end position="278"/>
    </location>
</feature>
<feature type="transmembrane region" description="Helical" evidence="7">
    <location>
        <begin position="62"/>
        <end position="86"/>
    </location>
</feature>
<dbReference type="SMART" id="SM00382">
    <property type="entry name" value="AAA"/>
    <property type="match status" value="1"/>
</dbReference>
<dbReference type="InterPro" id="IPR017871">
    <property type="entry name" value="ABC_transporter-like_CS"/>
</dbReference>
<feature type="transmembrane region" description="Helical" evidence="7">
    <location>
        <begin position="147"/>
        <end position="166"/>
    </location>
</feature>
<evidence type="ECO:0000256" key="5">
    <source>
        <dbReference type="ARBA" id="ARBA00022989"/>
    </source>
</evidence>
<keyword evidence="2 7" id="KW-0812">Transmembrane</keyword>
<dbReference type="PROSITE" id="PS50893">
    <property type="entry name" value="ABC_TRANSPORTER_2"/>
    <property type="match status" value="1"/>
</dbReference>
<dbReference type="Proteomes" id="UP000516320">
    <property type="component" value="Chromosome"/>
</dbReference>
<evidence type="ECO:0000313" key="10">
    <source>
        <dbReference type="Proteomes" id="UP000516320"/>
    </source>
</evidence>
<feature type="transmembrane region" description="Helical" evidence="7">
    <location>
        <begin position="172"/>
        <end position="190"/>
    </location>
</feature>
<dbReference type="SUPFAM" id="SSF52540">
    <property type="entry name" value="P-loop containing nucleoside triphosphate hydrolases"/>
    <property type="match status" value="1"/>
</dbReference>
<keyword evidence="4 9" id="KW-0067">ATP-binding</keyword>
<keyword evidence="3" id="KW-0547">Nucleotide-binding</keyword>
<accession>A0A7H0SLG9</accession>
<dbReference type="GO" id="GO:0005886">
    <property type="term" value="C:plasma membrane"/>
    <property type="evidence" value="ECO:0007669"/>
    <property type="project" value="UniProtKB-SubCell"/>
</dbReference>
<keyword evidence="5 7" id="KW-1133">Transmembrane helix</keyword>
<evidence type="ECO:0000256" key="7">
    <source>
        <dbReference type="SAM" id="Phobius"/>
    </source>
</evidence>
<evidence type="ECO:0000313" key="9">
    <source>
        <dbReference type="EMBL" id="QNQ89394.1"/>
    </source>
</evidence>
<dbReference type="InterPro" id="IPR003439">
    <property type="entry name" value="ABC_transporter-like_ATP-bd"/>
</dbReference>
<dbReference type="KEGG" id="cpoy:GP475_01185"/>
<dbReference type="GO" id="GO:0005524">
    <property type="term" value="F:ATP binding"/>
    <property type="evidence" value="ECO:0007669"/>
    <property type="project" value="UniProtKB-KW"/>
</dbReference>
<evidence type="ECO:0000256" key="1">
    <source>
        <dbReference type="ARBA" id="ARBA00004651"/>
    </source>
</evidence>
<evidence type="ECO:0000256" key="2">
    <source>
        <dbReference type="ARBA" id="ARBA00022692"/>
    </source>
</evidence>
<sequence>MKEPKSPALWVLSICLRYNARYLLLVTIAGIILATLPGLNVLAIKCFSSHPAPAVSDNAAGFFSGGVIPPLVIIFAVLIAATNVITQSSYALSRIMVARFDIAITRDFGDSLTNPDSAHSQIRDISPLIFSAREAIDNGYPGAMLQALLQTFFGCITAVFLGFSLWSISPTAAILAVFAALPTALSYTVVGRLEAKTWDPISYHKRRSNYLLDHLTYLSSLEELTKLRGAEKISSFSLESRRISARHREKLEVRSMGIYLLFSLATLLLSAWSIYSIWASEQDMVLVLSGVVGIMSGISALSGLGYQIGEFAHTRPGIKSLMALKKAANLRSPALQKDQQSGDIVLEDVTVYYPEAETPAVSHASFRARCGEITALVGANGAGKTTIFSAILGNIPFRGQIRVPASFPGIVTQDFGRYELSVKDFVSLGKPETSEEEIINALHEARCWGFVSALPQGINTQLGHQWKGGHDLSGGQWQRLALARLFLHDDSYWLLDEPTSAVDADAELKIFRTLQQHKNNKAIVVVSHRLSTLLLVDKVVVLKEGRIIESGNPHHLLHSPSYFASLFRGQQISPHKPQEK</sequence>
<evidence type="ECO:0000256" key="4">
    <source>
        <dbReference type="ARBA" id="ARBA00022840"/>
    </source>
</evidence>
<feature type="transmembrane region" description="Helical" evidence="7">
    <location>
        <begin position="21"/>
        <end position="42"/>
    </location>
</feature>
<dbReference type="GO" id="GO:0016887">
    <property type="term" value="F:ATP hydrolysis activity"/>
    <property type="evidence" value="ECO:0007669"/>
    <property type="project" value="InterPro"/>
</dbReference>
<protein>
    <submittedName>
        <fullName evidence="9">ATP-binding cassette domain-containing protein</fullName>
    </submittedName>
</protein>
<dbReference type="Pfam" id="PF00005">
    <property type="entry name" value="ABC_tran"/>
    <property type="match status" value="1"/>
</dbReference>
<dbReference type="InterPro" id="IPR003593">
    <property type="entry name" value="AAA+_ATPase"/>
</dbReference>
<dbReference type="InterPro" id="IPR039421">
    <property type="entry name" value="Type_1_exporter"/>
</dbReference>
<dbReference type="AlphaFoldDB" id="A0A7H0SLG9"/>